<evidence type="ECO:0000256" key="1">
    <source>
        <dbReference type="SAM" id="MobiDB-lite"/>
    </source>
</evidence>
<comment type="caution">
    <text evidence="3">The sequence shown here is derived from an EMBL/GenBank/DDBJ whole genome shotgun (WGS) entry which is preliminary data.</text>
</comment>
<keyword evidence="2" id="KW-1133">Transmembrane helix</keyword>
<keyword evidence="2" id="KW-0472">Membrane</keyword>
<sequence>MDQQNPNFVPQTMDGDGKTVGARVPPSFCAKCWMPPCAISGYETGDPTAGMCSGMALWAFILEILCCMGCVVSLCCWSPDPQNITGDGSQRTVEDKCMAGCCVGFLAIAFWENGDFCCGPDGSCTWCTEEAMKGCLAHWIPGLVGLPPLDCCYVMCMWSPEQSRRFFRRDLSNHGGGQPAPVGAPVQTAAGNLPYFQVAPPPQAPQVVGQVRRRANGVLANGEVGHPTVGKRGSWPDHFAGTRGSCFPTARCVAFVRYILTFTVGSGPFVRRLGVTKTRFPTAPLTNIAVSAALAGAAAGGVRRDRRSASRVRRPGVRLEQGGGRHGLTSGPRGGAHAAAGREAGQLSSSGGGSIVHFPSSSGEASQLAFRPTEEFS</sequence>
<dbReference type="EMBL" id="CAUYUJ010016686">
    <property type="protein sequence ID" value="CAK0867833.1"/>
    <property type="molecule type" value="Genomic_DNA"/>
</dbReference>
<name>A0ABN9V4R3_9DINO</name>
<protein>
    <submittedName>
        <fullName evidence="3">Uncharacterized protein</fullName>
    </submittedName>
</protein>
<evidence type="ECO:0000313" key="4">
    <source>
        <dbReference type="Proteomes" id="UP001189429"/>
    </source>
</evidence>
<keyword evidence="2" id="KW-0812">Transmembrane</keyword>
<feature type="transmembrane region" description="Helical" evidence="2">
    <location>
        <begin position="55"/>
        <end position="77"/>
    </location>
</feature>
<dbReference type="Proteomes" id="UP001189429">
    <property type="component" value="Unassembled WGS sequence"/>
</dbReference>
<evidence type="ECO:0000313" key="3">
    <source>
        <dbReference type="EMBL" id="CAK0867833.1"/>
    </source>
</evidence>
<organism evidence="3 4">
    <name type="scientific">Prorocentrum cordatum</name>
    <dbReference type="NCBI Taxonomy" id="2364126"/>
    <lineage>
        <taxon>Eukaryota</taxon>
        <taxon>Sar</taxon>
        <taxon>Alveolata</taxon>
        <taxon>Dinophyceae</taxon>
        <taxon>Prorocentrales</taxon>
        <taxon>Prorocentraceae</taxon>
        <taxon>Prorocentrum</taxon>
    </lineage>
</organism>
<feature type="compositionally biased region" description="Basic residues" evidence="1">
    <location>
        <begin position="304"/>
        <end position="316"/>
    </location>
</feature>
<feature type="compositionally biased region" description="Low complexity" evidence="1">
    <location>
        <begin position="335"/>
        <end position="345"/>
    </location>
</feature>
<gene>
    <name evidence="3" type="ORF">PCOR1329_LOCUS54678</name>
</gene>
<feature type="region of interest" description="Disordered" evidence="1">
    <location>
        <begin position="300"/>
        <end position="377"/>
    </location>
</feature>
<accession>A0ABN9V4R3</accession>
<keyword evidence="4" id="KW-1185">Reference proteome</keyword>
<evidence type="ECO:0000256" key="2">
    <source>
        <dbReference type="SAM" id="Phobius"/>
    </source>
</evidence>
<reference evidence="3" key="1">
    <citation type="submission" date="2023-10" db="EMBL/GenBank/DDBJ databases">
        <authorList>
            <person name="Chen Y."/>
            <person name="Shah S."/>
            <person name="Dougan E. K."/>
            <person name="Thang M."/>
            <person name="Chan C."/>
        </authorList>
    </citation>
    <scope>NUCLEOTIDE SEQUENCE [LARGE SCALE GENOMIC DNA]</scope>
</reference>
<proteinExistence type="predicted"/>